<evidence type="ECO:0000259" key="1">
    <source>
        <dbReference type="Pfam" id="PF24832"/>
    </source>
</evidence>
<protein>
    <recommendedName>
        <fullName evidence="1">DUF7716 domain-containing protein</fullName>
    </recommendedName>
</protein>
<feature type="domain" description="DUF7716" evidence="1">
    <location>
        <begin position="30"/>
        <end position="113"/>
    </location>
</feature>
<reference evidence="2 3" key="1">
    <citation type="submission" date="2016-03" db="EMBL/GenBank/DDBJ databases">
        <authorList>
            <consortium name="Pathogen Informatics"/>
        </authorList>
    </citation>
    <scope>NUCLEOTIDE SEQUENCE [LARGE SCALE GENOMIC DNA]</scope>
    <source>
        <strain evidence="2 3">NCTC13364</strain>
    </source>
</reference>
<dbReference type="RefSeq" id="WP_066411102.1">
    <property type="nucleotide sequence ID" value="NZ_FKBS01000014.1"/>
</dbReference>
<accession>A0A157NYE6</accession>
<proteinExistence type="predicted"/>
<dbReference type="InterPro" id="IPR056133">
    <property type="entry name" value="DUF7716"/>
</dbReference>
<evidence type="ECO:0000313" key="3">
    <source>
        <dbReference type="Proteomes" id="UP000077037"/>
    </source>
</evidence>
<evidence type="ECO:0000313" key="2">
    <source>
        <dbReference type="EMBL" id="SAI25769.1"/>
    </source>
</evidence>
<gene>
    <name evidence="2" type="ORF">SAMEA1982600_02026</name>
</gene>
<sequence>MVQLEIGKFYPIEELISLVRAGADREVVYSIYAHSGAESAYGGMLLFVGHTGDVEDDGEIPPEIVTRAGLTYFYNADQFQDVVDLAYNQKPDASMQEVINCLNHYAEKDDFLDLV</sequence>
<dbReference type="Proteomes" id="UP000077037">
    <property type="component" value="Unassembled WGS sequence"/>
</dbReference>
<organism evidence="2 3">
    <name type="scientific">Bordetella ansorpii</name>
    <dbReference type="NCBI Taxonomy" id="288768"/>
    <lineage>
        <taxon>Bacteria</taxon>
        <taxon>Pseudomonadati</taxon>
        <taxon>Pseudomonadota</taxon>
        <taxon>Betaproteobacteria</taxon>
        <taxon>Burkholderiales</taxon>
        <taxon>Alcaligenaceae</taxon>
        <taxon>Bordetella</taxon>
    </lineage>
</organism>
<dbReference type="OrthoDB" id="3035902at2"/>
<dbReference type="EMBL" id="FKBS01000014">
    <property type="protein sequence ID" value="SAI25769.1"/>
    <property type="molecule type" value="Genomic_DNA"/>
</dbReference>
<name>A0A157NYE6_9BORD</name>
<dbReference type="Pfam" id="PF24832">
    <property type="entry name" value="DUF7716"/>
    <property type="match status" value="1"/>
</dbReference>
<dbReference type="AlphaFoldDB" id="A0A157NYE6"/>